<protein>
    <submittedName>
        <fullName evidence="1">Uncharacterized protein</fullName>
    </submittedName>
</protein>
<name>W1Q015_AMBTC</name>
<dbReference type="Proteomes" id="UP000017836">
    <property type="component" value="Unassembled WGS sequence"/>
</dbReference>
<gene>
    <name evidence="1" type="ORF">AMTR_s00049p00136720</name>
</gene>
<evidence type="ECO:0000313" key="2">
    <source>
        <dbReference type="Proteomes" id="UP000017836"/>
    </source>
</evidence>
<dbReference type="AlphaFoldDB" id="W1Q015"/>
<proteinExistence type="predicted"/>
<dbReference type="HOGENOM" id="CLU_175807_0_0_1"/>
<sequence>MALRRLKNSGLTLCSLENYQAGTTAKRSGVIYNHFGAITQQPDRVVTSWVSPALDIFKPTILSGCPTFVSLGSASSSPDRRALWYVKNSGPTIFSLELEECVQTGDL</sequence>
<dbReference type="EMBL" id="KI392567">
    <property type="protein sequence ID" value="ERN13686.1"/>
    <property type="molecule type" value="Genomic_DNA"/>
</dbReference>
<accession>W1Q015</accession>
<evidence type="ECO:0000313" key="1">
    <source>
        <dbReference type="EMBL" id="ERN13686.1"/>
    </source>
</evidence>
<reference evidence="2" key="1">
    <citation type="journal article" date="2013" name="Science">
        <title>The Amborella genome and the evolution of flowering plants.</title>
        <authorList>
            <consortium name="Amborella Genome Project"/>
        </authorList>
    </citation>
    <scope>NUCLEOTIDE SEQUENCE [LARGE SCALE GENOMIC DNA]</scope>
</reference>
<organism evidence="1 2">
    <name type="scientific">Amborella trichopoda</name>
    <dbReference type="NCBI Taxonomy" id="13333"/>
    <lineage>
        <taxon>Eukaryota</taxon>
        <taxon>Viridiplantae</taxon>
        <taxon>Streptophyta</taxon>
        <taxon>Embryophyta</taxon>
        <taxon>Tracheophyta</taxon>
        <taxon>Spermatophyta</taxon>
        <taxon>Magnoliopsida</taxon>
        <taxon>Amborellales</taxon>
        <taxon>Amborellaceae</taxon>
        <taxon>Amborella</taxon>
    </lineage>
</organism>
<dbReference type="Gramene" id="ERN13686">
    <property type="protein sequence ID" value="ERN13686"/>
    <property type="gene ID" value="AMTR_s00049p00136720"/>
</dbReference>
<keyword evidence="2" id="KW-1185">Reference proteome</keyword>